<dbReference type="Gene3D" id="3.90.79.10">
    <property type="entry name" value="Nucleoside Triphosphate Pyrophosphohydrolase"/>
    <property type="match status" value="1"/>
</dbReference>
<feature type="non-terminal residue" evidence="2">
    <location>
        <position position="1"/>
    </location>
</feature>
<protein>
    <recommendedName>
        <fullName evidence="1">Nudix hydrolase domain-containing protein</fullName>
    </recommendedName>
</protein>
<dbReference type="InterPro" id="IPR015797">
    <property type="entry name" value="NUDIX_hydrolase-like_dom_sf"/>
</dbReference>
<evidence type="ECO:0000259" key="1">
    <source>
        <dbReference type="PROSITE" id="PS51462"/>
    </source>
</evidence>
<dbReference type="InterPro" id="IPR000086">
    <property type="entry name" value="NUDIX_hydrolase_dom"/>
</dbReference>
<accession>A0AAN4Z9L3</accession>
<keyword evidence="3" id="KW-1185">Reference proteome</keyword>
<dbReference type="GO" id="GO:0047631">
    <property type="term" value="F:ADP-ribose diphosphatase activity"/>
    <property type="evidence" value="ECO:0007669"/>
    <property type="project" value="InterPro"/>
</dbReference>
<dbReference type="PROSITE" id="PS51462">
    <property type="entry name" value="NUDIX"/>
    <property type="match status" value="1"/>
</dbReference>
<feature type="domain" description="Nudix hydrolase" evidence="1">
    <location>
        <begin position="117"/>
        <end position="267"/>
    </location>
</feature>
<dbReference type="CDD" id="cd03670">
    <property type="entry name" value="NUDIX_ADPRase_Nudt9"/>
    <property type="match status" value="1"/>
</dbReference>
<dbReference type="Pfam" id="PF00293">
    <property type="entry name" value="NUDIX"/>
    <property type="match status" value="1"/>
</dbReference>
<dbReference type="AlphaFoldDB" id="A0AAN4Z9L3"/>
<proteinExistence type="predicted"/>
<gene>
    <name evidence="2" type="ORF">PMAYCL1PPCAC_06841</name>
</gene>
<reference evidence="3" key="1">
    <citation type="submission" date="2022-10" db="EMBL/GenBank/DDBJ databases">
        <title>Genome assembly of Pristionchus species.</title>
        <authorList>
            <person name="Yoshida K."/>
            <person name="Sommer R.J."/>
        </authorList>
    </citation>
    <scope>NUCLEOTIDE SEQUENCE [LARGE SCALE GENOMIC DNA]</scope>
    <source>
        <strain evidence="3">RS5460</strain>
    </source>
</reference>
<dbReference type="Pfam" id="PF25969">
    <property type="entry name" value="NUDT9_N"/>
    <property type="match status" value="1"/>
</dbReference>
<dbReference type="SUPFAM" id="SSF55811">
    <property type="entry name" value="Nudix"/>
    <property type="match status" value="1"/>
</dbReference>
<comment type="caution">
    <text evidence="2">The sequence shown here is derived from an EMBL/GenBank/DDBJ whole genome shotgun (WGS) entry which is preliminary data.</text>
</comment>
<name>A0AAN4Z9L3_9BILA</name>
<organism evidence="2 3">
    <name type="scientific">Pristionchus mayeri</name>
    <dbReference type="NCBI Taxonomy" id="1317129"/>
    <lineage>
        <taxon>Eukaryota</taxon>
        <taxon>Metazoa</taxon>
        <taxon>Ecdysozoa</taxon>
        <taxon>Nematoda</taxon>
        <taxon>Chromadorea</taxon>
        <taxon>Rhabditida</taxon>
        <taxon>Rhabditina</taxon>
        <taxon>Diplogasteromorpha</taxon>
        <taxon>Diplogasteroidea</taxon>
        <taxon>Neodiplogasteridae</taxon>
        <taxon>Pristionchus</taxon>
    </lineage>
</organism>
<evidence type="ECO:0000313" key="2">
    <source>
        <dbReference type="EMBL" id="GMR36646.1"/>
    </source>
</evidence>
<sequence>NHLLCRPTFLKMHFKCRNSEVPYLNSQVKRTPVPDDKAPWGIEWTSYAPVEYTDPDTIGKPWSDTNDLAHMRFNALDGKVNRKSHLGDYSFDVQGRPLNPIGRTGMSGKGILGRWGPNHAADPIVSRIKNGRLQFVAIKRKDTGEWAIPGGMVDPGERVSATLKREFAEEALGGKNVCWIGCNSTCTDGPSPIYSDAIFMIYRFRMLRGTLIQILTVVVNFHDYDTVMEDVTLEAGDDAQSVRWVFVDSNEPLYASHKLFIDLLKKFHNA</sequence>
<dbReference type="InterPro" id="IPR039989">
    <property type="entry name" value="NUDT9"/>
</dbReference>
<dbReference type="Proteomes" id="UP001328107">
    <property type="component" value="Unassembled WGS sequence"/>
</dbReference>
<evidence type="ECO:0000313" key="3">
    <source>
        <dbReference type="Proteomes" id="UP001328107"/>
    </source>
</evidence>
<dbReference type="PANTHER" id="PTHR13030">
    <property type="entry name" value="NUDIX HYDROLASE"/>
    <property type="match status" value="1"/>
</dbReference>
<dbReference type="PANTHER" id="PTHR13030:SF8">
    <property type="entry name" value="ADP-RIBOSE PYROPHOSPHATASE, MITOCHONDRIAL"/>
    <property type="match status" value="1"/>
</dbReference>
<dbReference type="EMBL" id="BTRK01000002">
    <property type="protein sequence ID" value="GMR36646.1"/>
    <property type="molecule type" value="Genomic_DNA"/>
</dbReference>